<dbReference type="PANTHER" id="PTHR30580:SF0">
    <property type="entry name" value="PRIMOSOMAL PROTEIN N"/>
    <property type="match status" value="1"/>
</dbReference>
<dbReference type="PANTHER" id="PTHR30580">
    <property type="entry name" value="PRIMOSOMAL PROTEIN N"/>
    <property type="match status" value="1"/>
</dbReference>
<comment type="caution">
    <text evidence="8">As this protein does not have any detectable helicase domains, it probably does not have helicase activity.</text>
</comment>
<dbReference type="GO" id="GO:0006302">
    <property type="term" value="P:double-strand break repair"/>
    <property type="evidence" value="ECO:0007669"/>
    <property type="project" value="InterPro"/>
</dbReference>
<dbReference type="Proteomes" id="UP000007177">
    <property type="component" value="Chromosome"/>
</dbReference>
<evidence type="ECO:0000256" key="1">
    <source>
        <dbReference type="ARBA" id="ARBA00022515"/>
    </source>
</evidence>
<feature type="binding site" evidence="8">
    <location>
        <position position="554"/>
    </location>
    <ligand>
        <name>Zn(2+)</name>
        <dbReference type="ChEBI" id="CHEBI:29105"/>
        <label>1</label>
    </ligand>
</feature>
<keyword evidence="4 8" id="KW-0547">Nucleotide-binding</keyword>
<dbReference type="InterPro" id="IPR041222">
    <property type="entry name" value="PriA_3primeBD"/>
</dbReference>
<evidence type="ECO:0000259" key="9">
    <source>
        <dbReference type="Pfam" id="PF17764"/>
    </source>
</evidence>
<reference evidence="12" key="1">
    <citation type="submission" date="2011-07" db="EMBL/GenBank/DDBJ databases">
        <title>Complete genome sequence of Acetobacterium woodii.</title>
        <authorList>
            <person name="Poehlein A."/>
            <person name="Schmidt S."/>
            <person name="Kaster A.-K."/>
            <person name="Goenrich M."/>
            <person name="Vollmers J."/>
            <person name="Thuermer A."/>
            <person name="Gottschalk G."/>
            <person name="Thauer R.K."/>
            <person name="Daniel R."/>
            <person name="Mueller V."/>
        </authorList>
    </citation>
    <scope>NUCLEOTIDE SEQUENCE [LARGE SCALE GENOMIC DNA]</scope>
    <source>
        <strain evidence="12">ATCC 29683 / DSM 1030 / JCM 2381 / KCTC 1655 / WB1</strain>
    </source>
</reference>
<dbReference type="InterPro" id="IPR040498">
    <property type="entry name" value="PriA_CRR"/>
</dbReference>
<feature type="binding site" evidence="8">
    <location>
        <position position="541"/>
    </location>
    <ligand>
        <name>Zn(2+)</name>
        <dbReference type="ChEBI" id="CHEBI:29105"/>
        <label>2</label>
    </ligand>
</feature>
<sequence>MKIAEVFLNQKNKRIDHSYDYEIPKELEAVIKVGMRTVVTFGIGNRQVEGFVVLIKETTTFSGKIKKIIENIDIAPVLNKEQIELCLWMKTAYCSLFYEALSYFTSSVKIKLEICYTKKGGNFALDLRETWFIEHYFTTENEVVLLKKIKPEDQTILAELVNKKVISLEKKWVPTVGRSSKAVTPDLIYSLTEEGRKALIKKDKSIGKNQRMMMDCLLHKDMTTADLKMISKQFEKSLKPLIEKNYIQKNSALKIDQKAELPIKEILPQAVVLNAKEEKYYHDYTKLIQNKIAVFFHVFDGVSKYKIFFKAIAEQLKVGNSTVVIFPEINMTFQRMEVFYKYFGDRVGIFHSRLTAKQKADLFYKVQDGELQVVIGVRSAIFLPFKKLGLIIIDDEHDTSHVSISTPKFHISDVAKKASKIMGAALIIADDSPRITTWYQIEKKELNKLQIGENKGLQKKIQIVDMQKEMHRGNMGLLSQRLLTEMRTAFDQKRLSVLFVNNTGYANSVFCRNCGHLEKCPNCGIAMKYFNHDRSLHCRYCGYKTPVPQQCPVCKSDKIRLMGFGIDQLLEYLKKIFPDKRIITVQGNMNRTEINKINKDLTRSEIDILIGTQVIIKHFNLTNVGVAAAVLIDRDLNQGNYYASETVYQTYRRFFEKAMDDQTIGLIQTHEPENETIYSIINDSFQEFYRDEIQYRKLMNYPPVITMISFGIFQKNEKAAENDAFHLYVELKKELKASEVSYAIFKPVRMGVSAGGNITYQVILKLSEQSVFQNLMPKIIKLGIIEKLKSKVSIEIN</sequence>
<keyword evidence="1 8" id="KW-0639">Primosome</keyword>
<dbReference type="GO" id="GO:0006310">
    <property type="term" value="P:DNA recombination"/>
    <property type="evidence" value="ECO:0007669"/>
    <property type="project" value="InterPro"/>
</dbReference>
<evidence type="ECO:0000256" key="8">
    <source>
        <dbReference type="HAMAP-Rule" id="MF_00983"/>
    </source>
</evidence>
<dbReference type="AlphaFoldDB" id="H6LBI3"/>
<name>H6LBI3_ACEWD</name>
<feature type="domain" description="PriA DNA helicase Cys-rich region (CRR)" evidence="10">
    <location>
        <begin position="520"/>
        <end position="546"/>
    </location>
</feature>
<keyword evidence="12" id="KW-1185">Reference proteome</keyword>
<dbReference type="NCBIfam" id="TIGR00595">
    <property type="entry name" value="priA"/>
    <property type="match status" value="1"/>
</dbReference>
<dbReference type="GO" id="GO:0006269">
    <property type="term" value="P:DNA replication, synthesis of primer"/>
    <property type="evidence" value="ECO:0007669"/>
    <property type="project" value="UniProtKB-KW"/>
</dbReference>
<comment type="subunit">
    <text evidence="8">Component of the replication restart primosome.</text>
</comment>
<organism evidence="11 12">
    <name type="scientific">Acetobacterium woodii (strain ATCC 29683 / DSM 1030 / JCM 2381 / KCTC 1655 / WB1)</name>
    <dbReference type="NCBI Taxonomy" id="931626"/>
    <lineage>
        <taxon>Bacteria</taxon>
        <taxon>Bacillati</taxon>
        <taxon>Bacillota</taxon>
        <taxon>Clostridia</taxon>
        <taxon>Eubacteriales</taxon>
        <taxon>Eubacteriaceae</taxon>
        <taxon>Acetobacterium</taxon>
    </lineage>
</organism>
<dbReference type="GO" id="GO:1990077">
    <property type="term" value="C:primosome complex"/>
    <property type="evidence" value="ECO:0007669"/>
    <property type="project" value="UniProtKB-UniRule"/>
</dbReference>
<comment type="similarity">
    <text evidence="8">Belongs to the helicase family. PriA subfamily.</text>
</comment>
<feature type="binding site" evidence="8">
    <location>
        <position position="523"/>
    </location>
    <ligand>
        <name>Zn(2+)</name>
        <dbReference type="ChEBI" id="CHEBI:29105"/>
        <label>2</label>
    </ligand>
</feature>
<feature type="binding site" evidence="8">
    <location>
        <position position="511"/>
    </location>
    <ligand>
        <name>Zn(2+)</name>
        <dbReference type="ChEBI" id="CHEBI:29105"/>
        <label>1</label>
    </ligand>
</feature>
<dbReference type="InterPro" id="IPR027417">
    <property type="entry name" value="P-loop_NTPase"/>
</dbReference>
<dbReference type="InterPro" id="IPR005259">
    <property type="entry name" value="PriA"/>
</dbReference>
<comment type="cofactor">
    <cofactor evidence="8">
        <name>Zn(2+)</name>
        <dbReference type="ChEBI" id="CHEBI:29105"/>
    </cofactor>
    <text evidence="8">Binds 2 zinc ions per subunit.</text>
</comment>
<feature type="binding site" evidence="8">
    <location>
        <position position="538"/>
    </location>
    <ligand>
        <name>Zn(2+)</name>
        <dbReference type="ChEBI" id="CHEBI:29105"/>
        <label>2</label>
    </ligand>
</feature>
<feature type="domain" description="Primosomal protein N' 3' DNA-binding" evidence="9">
    <location>
        <begin position="6"/>
        <end position="102"/>
    </location>
</feature>
<protein>
    <recommendedName>
        <fullName evidence="8">Probable replication restart protein PriA</fullName>
    </recommendedName>
    <alternativeName>
        <fullName evidence="8">Putative ATP-dependent DNA helicase PriA</fullName>
    </alternativeName>
</protein>
<dbReference type="GO" id="GO:0043138">
    <property type="term" value="F:3'-5' DNA helicase activity"/>
    <property type="evidence" value="ECO:0007669"/>
    <property type="project" value="TreeGrafter"/>
</dbReference>
<proteinExistence type="inferred from homology"/>
<keyword evidence="6 8" id="KW-0067">ATP-binding</keyword>
<evidence type="ECO:0000256" key="5">
    <source>
        <dbReference type="ARBA" id="ARBA00022833"/>
    </source>
</evidence>
<dbReference type="Pfam" id="PF17764">
    <property type="entry name" value="PriA_3primeBD"/>
    <property type="match status" value="1"/>
</dbReference>
<keyword evidence="7 8" id="KW-0238">DNA-binding</keyword>
<evidence type="ECO:0000259" key="10">
    <source>
        <dbReference type="Pfam" id="PF18319"/>
    </source>
</evidence>
<evidence type="ECO:0000313" key="12">
    <source>
        <dbReference type="Proteomes" id="UP000007177"/>
    </source>
</evidence>
<evidence type="ECO:0000256" key="3">
    <source>
        <dbReference type="ARBA" id="ARBA00022723"/>
    </source>
</evidence>
<keyword evidence="3 8" id="KW-0479">Metal-binding</keyword>
<evidence type="ECO:0000256" key="4">
    <source>
        <dbReference type="ARBA" id="ARBA00022741"/>
    </source>
</evidence>
<dbReference type="OrthoDB" id="9759544at2"/>
<comment type="function">
    <text evidence="8">Initiates the restart of stalled replication forks, which reloads the replicative helicase on sites other than the origin of replication. Recognizes and binds to abandoned replication forks and remodels them to uncover a helicase loading site. Promotes assembly of the primosome at these replication forks.</text>
</comment>
<dbReference type="InterPro" id="IPR042115">
    <property type="entry name" value="PriA_3primeBD_sf"/>
</dbReference>
<feature type="binding site" evidence="8">
    <location>
        <position position="520"/>
    </location>
    <ligand>
        <name>Zn(2+)</name>
        <dbReference type="ChEBI" id="CHEBI:29105"/>
        <label>2</label>
    </ligand>
</feature>
<dbReference type="KEGG" id="awo:Awo_c21630"/>
<keyword evidence="2 8" id="KW-0235">DNA replication</keyword>
<dbReference type="Gene3D" id="3.40.50.300">
    <property type="entry name" value="P-loop containing nucleotide triphosphate hydrolases"/>
    <property type="match status" value="2"/>
</dbReference>
<evidence type="ECO:0000256" key="7">
    <source>
        <dbReference type="ARBA" id="ARBA00023125"/>
    </source>
</evidence>
<dbReference type="HAMAP" id="MF_00983">
    <property type="entry name" value="PriA"/>
    <property type="match status" value="1"/>
</dbReference>
<gene>
    <name evidence="8 11" type="primary">priA</name>
    <name evidence="11" type="ordered locus">Awo_c21630</name>
</gene>
<dbReference type="STRING" id="931626.Awo_c21630"/>
<dbReference type="eggNOG" id="COG1198">
    <property type="taxonomic scope" value="Bacteria"/>
</dbReference>
<evidence type="ECO:0000256" key="6">
    <source>
        <dbReference type="ARBA" id="ARBA00022840"/>
    </source>
</evidence>
<dbReference type="GO" id="GO:0008270">
    <property type="term" value="F:zinc ion binding"/>
    <property type="evidence" value="ECO:0007669"/>
    <property type="project" value="UniProtKB-UniRule"/>
</dbReference>
<dbReference type="Pfam" id="PF18319">
    <property type="entry name" value="Zn_ribbon_PriA"/>
    <property type="match status" value="1"/>
</dbReference>
<dbReference type="Gene3D" id="3.40.1440.60">
    <property type="entry name" value="PriA, 3(prime) DNA-binding domain"/>
    <property type="match status" value="1"/>
</dbReference>
<dbReference type="GO" id="GO:0006270">
    <property type="term" value="P:DNA replication initiation"/>
    <property type="evidence" value="ECO:0007669"/>
    <property type="project" value="TreeGrafter"/>
</dbReference>
<evidence type="ECO:0000256" key="2">
    <source>
        <dbReference type="ARBA" id="ARBA00022705"/>
    </source>
</evidence>
<accession>H6LBI3</accession>
<reference evidence="11 12" key="2">
    <citation type="journal article" date="2012" name="PLoS ONE">
        <title>An ancient pathway combining carbon dioxide fixation with the generation and utilization of a sodium ion gradient for ATP synthesis.</title>
        <authorList>
            <person name="Poehlein A."/>
            <person name="Schmidt S."/>
            <person name="Kaster A.K."/>
            <person name="Goenrich M."/>
            <person name="Vollmers J."/>
            <person name="Thurmer A."/>
            <person name="Bertsch J."/>
            <person name="Schuchmann K."/>
            <person name="Voigt B."/>
            <person name="Hecker M."/>
            <person name="Daniel R."/>
            <person name="Thauer R.K."/>
            <person name="Gottschalk G."/>
            <person name="Muller V."/>
        </authorList>
    </citation>
    <scope>NUCLEOTIDE SEQUENCE [LARGE SCALE GENOMIC DNA]</scope>
    <source>
        <strain evidence="12">ATCC 29683 / DSM 1030 / JCM 2381 / KCTC 1655 / WB1</strain>
    </source>
</reference>
<dbReference type="GO" id="GO:0003677">
    <property type="term" value="F:DNA binding"/>
    <property type="evidence" value="ECO:0007669"/>
    <property type="project" value="UniProtKB-UniRule"/>
</dbReference>
<dbReference type="GO" id="GO:0005524">
    <property type="term" value="F:ATP binding"/>
    <property type="evidence" value="ECO:0007669"/>
    <property type="project" value="UniProtKB-UniRule"/>
</dbReference>
<dbReference type="SUPFAM" id="SSF52540">
    <property type="entry name" value="P-loop containing nucleoside triphosphate hydrolases"/>
    <property type="match status" value="2"/>
</dbReference>
<evidence type="ECO:0000313" key="11">
    <source>
        <dbReference type="EMBL" id="AFA48938.1"/>
    </source>
</evidence>
<dbReference type="HOGENOM" id="CLU_013353_3_1_9"/>
<feature type="binding site" evidence="8">
    <location>
        <position position="551"/>
    </location>
    <ligand>
        <name>Zn(2+)</name>
        <dbReference type="ChEBI" id="CHEBI:29105"/>
        <label>1</label>
    </ligand>
</feature>
<dbReference type="RefSeq" id="WP_014356538.1">
    <property type="nucleotide sequence ID" value="NC_016894.1"/>
</dbReference>
<keyword evidence="5 8" id="KW-0862">Zinc</keyword>
<feature type="binding site" evidence="8">
    <location>
        <position position="514"/>
    </location>
    <ligand>
        <name>Zn(2+)</name>
        <dbReference type="ChEBI" id="CHEBI:29105"/>
        <label>1</label>
    </ligand>
</feature>
<dbReference type="EMBL" id="CP002987">
    <property type="protein sequence ID" value="AFA48938.1"/>
    <property type="molecule type" value="Genomic_DNA"/>
</dbReference>